<evidence type="ECO:0000256" key="3">
    <source>
        <dbReference type="ARBA" id="ARBA00023002"/>
    </source>
</evidence>
<dbReference type="Gene3D" id="3.90.180.10">
    <property type="entry name" value="Medium-chain alcohol dehydrogenases, catalytic domain"/>
    <property type="match status" value="1"/>
</dbReference>
<dbReference type="SUPFAM" id="SSF51735">
    <property type="entry name" value="NAD(P)-binding Rossmann-fold domains"/>
    <property type="match status" value="1"/>
</dbReference>
<keyword evidence="2 4" id="KW-0862">Zinc</keyword>
<reference evidence="6 7" key="2">
    <citation type="submission" date="2024-02" db="EMBL/GenBank/DDBJ databases">
        <title>The Genome Sequence of Enterococcus sp. DIV0159.</title>
        <authorList>
            <person name="Earl A."/>
            <person name="Manson A."/>
            <person name="Gilmore M."/>
            <person name="Sanders J."/>
            <person name="Shea T."/>
            <person name="Howe W."/>
            <person name="Livny J."/>
            <person name="Cuomo C."/>
            <person name="Neafsey D."/>
            <person name="Birren B."/>
        </authorList>
    </citation>
    <scope>NUCLEOTIDE SEQUENCE [LARGE SCALE GENOMIC DNA]</scope>
    <source>
        <strain evidence="6 7">665A</strain>
    </source>
</reference>
<dbReference type="RefSeq" id="WP_207701356.1">
    <property type="nucleotide sequence ID" value="NZ_JAFREL020000001.1"/>
</dbReference>
<evidence type="ECO:0000259" key="5">
    <source>
        <dbReference type="SMART" id="SM00829"/>
    </source>
</evidence>
<feature type="domain" description="Enoyl reductase (ER)" evidence="5">
    <location>
        <begin position="7"/>
        <end position="343"/>
    </location>
</feature>
<comment type="cofactor">
    <cofactor evidence="4">
        <name>Zn(2+)</name>
        <dbReference type="ChEBI" id="CHEBI:29105"/>
    </cofactor>
</comment>
<dbReference type="InterPro" id="IPR013154">
    <property type="entry name" value="ADH-like_N"/>
</dbReference>
<dbReference type="InterPro" id="IPR050129">
    <property type="entry name" value="Zn_alcohol_dh"/>
</dbReference>
<evidence type="ECO:0000256" key="2">
    <source>
        <dbReference type="ARBA" id="ARBA00022833"/>
    </source>
</evidence>
<dbReference type="PROSITE" id="PS00059">
    <property type="entry name" value="ADH_ZINC"/>
    <property type="match status" value="1"/>
</dbReference>
<evidence type="ECO:0000256" key="4">
    <source>
        <dbReference type="RuleBase" id="RU361277"/>
    </source>
</evidence>
<comment type="caution">
    <text evidence="6">The sequence shown here is derived from an EMBL/GenBank/DDBJ whole genome shotgun (WGS) entry which is preliminary data.</text>
</comment>
<keyword evidence="7" id="KW-1185">Reference proteome</keyword>
<proteinExistence type="inferred from homology"/>
<organism evidence="6 7">
    <name type="scientific">Candidatus Enterococcus ferrettii</name>
    <dbReference type="NCBI Taxonomy" id="2815324"/>
    <lineage>
        <taxon>Bacteria</taxon>
        <taxon>Bacillati</taxon>
        <taxon>Bacillota</taxon>
        <taxon>Bacilli</taxon>
        <taxon>Lactobacillales</taxon>
        <taxon>Enterococcaceae</taxon>
        <taxon>Enterococcus</taxon>
    </lineage>
</organism>
<dbReference type="InterPro" id="IPR002328">
    <property type="entry name" value="ADH_Zn_CS"/>
</dbReference>
<dbReference type="Pfam" id="PF00107">
    <property type="entry name" value="ADH_zinc_N"/>
    <property type="match status" value="1"/>
</dbReference>
<dbReference type="Proteomes" id="UP000664357">
    <property type="component" value="Unassembled WGS sequence"/>
</dbReference>
<evidence type="ECO:0000313" key="6">
    <source>
        <dbReference type="EMBL" id="MEO1769259.1"/>
    </source>
</evidence>
<dbReference type="PANTHER" id="PTHR43401:SF2">
    <property type="entry name" value="L-THREONINE 3-DEHYDROGENASE"/>
    <property type="match status" value="1"/>
</dbReference>
<comment type="similarity">
    <text evidence="4">Belongs to the zinc-containing alcohol dehydrogenase family.</text>
</comment>
<dbReference type="SUPFAM" id="SSF50129">
    <property type="entry name" value="GroES-like"/>
    <property type="match status" value="1"/>
</dbReference>
<dbReference type="SMART" id="SM00829">
    <property type="entry name" value="PKS_ER"/>
    <property type="match status" value="1"/>
</dbReference>
<keyword evidence="1 4" id="KW-0479">Metal-binding</keyword>
<dbReference type="EMBL" id="JAFREL020000001">
    <property type="protein sequence ID" value="MEO1769259.1"/>
    <property type="molecule type" value="Genomic_DNA"/>
</dbReference>
<protein>
    <submittedName>
        <fullName evidence="6">L-iditol 2-dehydrogenase</fullName>
    </submittedName>
</protein>
<dbReference type="InterPro" id="IPR013149">
    <property type="entry name" value="ADH-like_C"/>
</dbReference>
<accession>A0ABV0EKW3</accession>
<dbReference type="InterPro" id="IPR036291">
    <property type="entry name" value="NAD(P)-bd_dom_sf"/>
</dbReference>
<dbReference type="PANTHER" id="PTHR43401">
    <property type="entry name" value="L-THREONINE 3-DEHYDROGENASE"/>
    <property type="match status" value="1"/>
</dbReference>
<keyword evidence="3" id="KW-0560">Oxidoreductase</keyword>
<dbReference type="InterPro" id="IPR020843">
    <property type="entry name" value="ER"/>
</dbReference>
<reference evidence="6 7" key="1">
    <citation type="submission" date="2021-03" db="EMBL/GenBank/DDBJ databases">
        <authorList>
            <person name="Gilmore M.S."/>
            <person name="Schwartzman J."/>
            <person name="Van Tyne D."/>
            <person name="Martin M."/>
            <person name="Earl A.M."/>
            <person name="Manson A.L."/>
            <person name="Straub T."/>
            <person name="Salamzade R."/>
            <person name="Saavedra J."/>
            <person name="Lebreton F."/>
            <person name="Prichula J."/>
            <person name="Schaufler K."/>
            <person name="Gaca A."/>
            <person name="Sgardioli B."/>
            <person name="Wagenaar J."/>
            <person name="Strong T."/>
        </authorList>
    </citation>
    <scope>NUCLEOTIDE SEQUENCE [LARGE SCALE GENOMIC DNA]</scope>
    <source>
        <strain evidence="6 7">665A</strain>
    </source>
</reference>
<evidence type="ECO:0000313" key="7">
    <source>
        <dbReference type="Proteomes" id="UP000664357"/>
    </source>
</evidence>
<sequence length="348" mass="38203">MKAAVLNEFNSFNLRKMNRPTPRGSEVLVKVKAVGICDSDIRQVESGGRHKTAKIIGHEFAGVVEEIGSEVSSLQVGTRVTAVPFIPCGECSDCQRGDQHWCEEGKQLGTHLSGCFAEYVLVPEENVLPIGETIAFEEAVMLEPIAEIVHGMEKLAIKASDTVAVFGLNTFGLLNVQWLRQAGVKRIIGLDTDRNNLWEAKLHGVTDTIDLLRDSIEEQISQLTEGRGVDVAIECIGLSIAEEQCLLITKKGGTIGFYGQAPSNVMLRQQAFTNIFLREYTIMGLSSAYSAPFPGNEWAAALSLIEQKRLEPGTLISHRFTLDDIMLAFDLAMNKDIASWQVLLVPKT</sequence>
<dbReference type="CDD" id="cd08236">
    <property type="entry name" value="sugar_DH"/>
    <property type="match status" value="1"/>
</dbReference>
<dbReference type="Pfam" id="PF08240">
    <property type="entry name" value="ADH_N"/>
    <property type="match status" value="1"/>
</dbReference>
<evidence type="ECO:0000256" key="1">
    <source>
        <dbReference type="ARBA" id="ARBA00022723"/>
    </source>
</evidence>
<name>A0ABV0EKW3_9ENTE</name>
<dbReference type="InterPro" id="IPR011032">
    <property type="entry name" value="GroES-like_sf"/>
</dbReference>
<dbReference type="Gene3D" id="3.40.50.720">
    <property type="entry name" value="NAD(P)-binding Rossmann-like Domain"/>
    <property type="match status" value="1"/>
</dbReference>
<gene>
    <name evidence="6" type="ORF">JZO67_001210</name>
</gene>